<keyword evidence="1" id="KW-0812">Transmembrane</keyword>
<sequence>MTASAAELVRTEVVDHGAAGVYVIIDSVVERVAVIETSDHPVGSIFLVRVDDRGLRQPESQEYDAGGWLVLAAFAGGVAVACYRRA</sequence>
<evidence type="ECO:0000313" key="2">
    <source>
        <dbReference type="EMBL" id="QSB12998.1"/>
    </source>
</evidence>
<keyword evidence="1" id="KW-0472">Membrane</keyword>
<dbReference type="RefSeq" id="WP_239675057.1">
    <property type="nucleotide sequence ID" value="NZ_CP070499.1"/>
</dbReference>
<accession>A0A895YH25</accession>
<protein>
    <submittedName>
        <fullName evidence="2">Uncharacterized protein</fullName>
    </submittedName>
</protein>
<evidence type="ECO:0000313" key="3">
    <source>
        <dbReference type="Proteomes" id="UP000662857"/>
    </source>
</evidence>
<dbReference type="KEGG" id="nhy:JQS43_15185"/>
<reference evidence="2" key="1">
    <citation type="submission" date="2021-02" db="EMBL/GenBank/DDBJ databases">
        <title>Natrosporangium hydrolyticum gen. nov., sp. nov, a haloalkaliphilic actinobacterium from a soda solonchak soil.</title>
        <authorList>
            <person name="Sorokin D.Y."/>
            <person name="Khijniak T.V."/>
            <person name="Zakharycheva A.P."/>
            <person name="Boueva O.V."/>
            <person name="Ariskina E.V."/>
            <person name="Hahnke R.L."/>
            <person name="Bunk B."/>
            <person name="Sproer C."/>
            <person name="Schumann P."/>
            <person name="Evtushenko L.I."/>
            <person name="Kublanov I.V."/>
        </authorList>
    </citation>
    <scope>NUCLEOTIDE SEQUENCE</scope>
    <source>
        <strain evidence="2">DSM 106523</strain>
    </source>
</reference>
<gene>
    <name evidence="2" type="ORF">JQS43_15185</name>
</gene>
<feature type="transmembrane region" description="Helical" evidence="1">
    <location>
        <begin position="65"/>
        <end position="83"/>
    </location>
</feature>
<keyword evidence="1" id="KW-1133">Transmembrane helix</keyword>
<dbReference type="AlphaFoldDB" id="A0A895YH25"/>
<dbReference type="Proteomes" id="UP000662857">
    <property type="component" value="Chromosome"/>
</dbReference>
<proteinExistence type="predicted"/>
<name>A0A895YH25_9ACTN</name>
<organism evidence="2 3">
    <name type="scientific">Natronosporangium hydrolyticum</name>
    <dbReference type="NCBI Taxonomy" id="2811111"/>
    <lineage>
        <taxon>Bacteria</taxon>
        <taxon>Bacillati</taxon>
        <taxon>Actinomycetota</taxon>
        <taxon>Actinomycetes</taxon>
        <taxon>Micromonosporales</taxon>
        <taxon>Micromonosporaceae</taxon>
        <taxon>Natronosporangium</taxon>
    </lineage>
</organism>
<evidence type="ECO:0000256" key="1">
    <source>
        <dbReference type="SAM" id="Phobius"/>
    </source>
</evidence>
<keyword evidence="3" id="KW-1185">Reference proteome</keyword>
<dbReference type="EMBL" id="CP070499">
    <property type="protein sequence ID" value="QSB12998.1"/>
    <property type="molecule type" value="Genomic_DNA"/>
</dbReference>